<keyword evidence="3" id="KW-1185">Reference proteome</keyword>
<organism evidence="2 3">
    <name type="scientific">Aphis glycines</name>
    <name type="common">Soybean aphid</name>
    <dbReference type="NCBI Taxonomy" id="307491"/>
    <lineage>
        <taxon>Eukaryota</taxon>
        <taxon>Metazoa</taxon>
        <taxon>Ecdysozoa</taxon>
        <taxon>Arthropoda</taxon>
        <taxon>Hexapoda</taxon>
        <taxon>Insecta</taxon>
        <taxon>Pterygota</taxon>
        <taxon>Neoptera</taxon>
        <taxon>Paraneoptera</taxon>
        <taxon>Hemiptera</taxon>
        <taxon>Sternorrhyncha</taxon>
        <taxon>Aphidomorpha</taxon>
        <taxon>Aphidoidea</taxon>
        <taxon>Aphididae</taxon>
        <taxon>Aphidini</taxon>
        <taxon>Aphis</taxon>
        <taxon>Aphis</taxon>
    </lineage>
</organism>
<dbReference type="EMBL" id="VYZN01000001">
    <property type="protein sequence ID" value="KAE9544853.1"/>
    <property type="molecule type" value="Genomic_DNA"/>
</dbReference>
<accession>A0A6G0U7C8</accession>
<reference evidence="2 3" key="1">
    <citation type="submission" date="2019-08" db="EMBL/GenBank/DDBJ databases">
        <title>The genome of the soybean aphid Biotype 1, its phylome, world population structure and adaptation to the North American continent.</title>
        <authorList>
            <person name="Giordano R."/>
            <person name="Donthu R.K."/>
            <person name="Hernandez A.G."/>
            <person name="Wright C.L."/>
            <person name="Zimin A.V."/>
        </authorList>
    </citation>
    <scope>NUCLEOTIDE SEQUENCE [LARGE SCALE GENOMIC DNA]</scope>
    <source>
        <tissue evidence="2">Whole aphids</tissue>
    </source>
</reference>
<feature type="transmembrane region" description="Helical" evidence="1">
    <location>
        <begin position="212"/>
        <end position="235"/>
    </location>
</feature>
<evidence type="ECO:0000256" key="1">
    <source>
        <dbReference type="SAM" id="Phobius"/>
    </source>
</evidence>
<proteinExistence type="predicted"/>
<comment type="caution">
    <text evidence="2">The sequence shown here is derived from an EMBL/GenBank/DDBJ whole genome shotgun (WGS) entry which is preliminary data.</text>
</comment>
<sequence>MIIDYLTQYQIRLKIVIKNKQILDEGVDFIAVSSTGILDDVEIRLSVSTIVAPGLRFNHSVVDIDTNPELKFEFSDPTTIVKVSCKFDTWSDKRTRCFSCPCKNLTSIANPPFLNVSVWRNFDMDLKKIFIFRLHVSRDIIWVYRNPRFMCAINTPGRNKDKAFMPSINSVPSTSSLCLKESSNRRHSLIKSYTSSWSMHYPVIRHNGSSIIFYHFLLIFRIFPNIIVCVISFIFSRLFKPNIHLMYQTHVVHLDNWLCRSHQILKVIRKMALSKLLSLLDLRCNLIFRKKTIVAFNKFQIKIIKINDSSIPLKSPDPSPFESLNDNGNIS</sequence>
<evidence type="ECO:0000313" key="3">
    <source>
        <dbReference type="Proteomes" id="UP000475862"/>
    </source>
</evidence>
<dbReference type="Proteomes" id="UP000475862">
    <property type="component" value="Unassembled WGS sequence"/>
</dbReference>
<protein>
    <submittedName>
        <fullName evidence="2">Uncharacterized protein</fullName>
    </submittedName>
</protein>
<keyword evidence="1" id="KW-0472">Membrane</keyword>
<dbReference type="AlphaFoldDB" id="A0A6G0U7C8"/>
<gene>
    <name evidence="2" type="ORF">AGLY_000395</name>
</gene>
<name>A0A6G0U7C8_APHGL</name>
<evidence type="ECO:0000313" key="2">
    <source>
        <dbReference type="EMBL" id="KAE9544853.1"/>
    </source>
</evidence>
<dbReference type="OrthoDB" id="1740265at2759"/>
<keyword evidence="1" id="KW-0812">Transmembrane</keyword>
<keyword evidence="1" id="KW-1133">Transmembrane helix</keyword>